<feature type="domain" description="Spore germination protein N-terminal" evidence="9">
    <location>
        <begin position="24"/>
        <end position="202"/>
    </location>
</feature>
<keyword evidence="3" id="KW-0309">Germination</keyword>
<name>A0A1G8CS46_9BACI</name>
<evidence type="ECO:0000256" key="2">
    <source>
        <dbReference type="ARBA" id="ARBA00007886"/>
    </source>
</evidence>
<dbReference type="InterPro" id="IPR046953">
    <property type="entry name" value="Spore_GerAC-like_C"/>
</dbReference>
<evidence type="ECO:0000256" key="6">
    <source>
        <dbReference type="ARBA" id="ARBA00023139"/>
    </source>
</evidence>
<proteinExistence type="inferred from homology"/>
<dbReference type="InterPro" id="IPR038501">
    <property type="entry name" value="Spore_GerAC_C_sf"/>
</dbReference>
<accession>A0A1G8CS46</accession>
<dbReference type="GO" id="GO:0009847">
    <property type="term" value="P:spore germination"/>
    <property type="evidence" value="ECO:0007669"/>
    <property type="project" value="InterPro"/>
</dbReference>
<keyword evidence="4" id="KW-0732">Signal</keyword>
<keyword evidence="11" id="KW-1185">Reference proteome</keyword>
<dbReference type="NCBIfam" id="TIGR02887">
    <property type="entry name" value="spore_ger_x_C"/>
    <property type="match status" value="1"/>
</dbReference>
<comment type="subcellular location">
    <subcellularLocation>
        <location evidence="1">Membrane</location>
        <topology evidence="1">Lipid-anchor</topology>
    </subcellularLocation>
</comment>
<organism evidence="10 11">
    <name type="scientific">Alteribacillus bidgolensis</name>
    <dbReference type="NCBI Taxonomy" id="930129"/>
    <lineage>
        <taxon>Bacteria</taxon>
        <taxon>Bacillati</taxon>
        <taxon>Bacillota</taxon>
        <taxon>Bacilli</taxon>
        <taxon>Bacillales</taxon>
        <taxon>Bacillaceae</taxon>
        <taxon>Alteribacillus</taxon>
    </lineage>
</organism>
<evidence type="ECO:0000313" key="11">
    <source>
        <dbReference type="Proteomes" id="UP000199017"/>
    </source>
</evidence>
<evidence type="ECO:0000256" key="5">
    <source>
        <dbReference type="ARBA" id="ARBA00023136"/>
    </source>
</evidence>
<dbReference type="OrthoDB" id="9816067at2"/>
<dbReference type="GO" id="GO:0016020">
    <property type="term" value="C:membrane"/>
    <property type="evidence" value="ECO:0007669"/>
    <property type="project" value="UniProtKB-SubCell"/>
</dbReference>
<evidence type="ECO:0000256" key="3">
    <source>
        <dbReference type="ARBA" id="ARBA00022544"/>
    </source>
</evidence>
<protein>
    <submittedName>
        <fullName evidence="10">Spore germination protein KC</fullName>
    </submittedName>
</protein>
<dbReference type="InterPro" id="IPR008844">
    <property type="entry name" value="Spore_GerAC-like"/>
</dbReference>
<dbReference type="PANTHER" id="PTHR35789">
    <property type="entry name" value="SPORE GERMINATION PROTEIN B3"/>
    <property type="match status" value="1"/>
</dbReference>
<reference evidence="10 11" key="1">
    <citation type="submission" date="2016-10" db="EMBL/GenBank/DDBJ databases">
        <authorList>
            <person name="de Groot N.N."/>
        </authorList>
    </citation>
    <scope>NUCLEOTIDE SEQUENCE [LARGE SCALE GENOMIC DNA]</scope>
    <source>
        <strain evidence="11">P4B,CCM 7963,CECT 7998,DSM 25260,IBRC-M 10614,KCTC 13821</strain>
    </source>
</reference>
<dbReference type="PANTHER" id="PTHR35789:SF1">
    <property type="entry name" value="SPORE GERMINATION PROTEIN B3"/>
    <property type="match status" value="1"/>
</dbReference>
<dbReference type="EMBL" id="FNDU01000001">
    <property type="protein sequence ID" value="SDH47999.1"/>
    <property type="molecule type" value="Genomic_DNA"/>
</dbReference>
<feature type="domain" description="Spore germination GerAC-like C-terminal" evidence="8">
    <location>
        <begin position="230"/>
        <end position="395"/>
    </location>
</feature>
<evidence type="ECO:0000256" key="7">
    <source>
        <dbReference type="ARBA" id="ARBA00023288"/>
    </source>
</evidence>
<dbReference type="PROSITE" id="PS51257">
    <property type="entry name" value="PROKAR_LIPOPROTEIN"/>
    <property type="match status" value="1"/>
</dbReference>
<keyword evidence="7" id="KW-0449">Lipoprotein</keyword>
<dbReference type="Proteomes" id="UP000199017">
    <property type="component" value="Unassembled WGS sequence"/>
</dbReference>
<evidence type="ECO:0000313" key="10">
    <source>
        <dbReference type="EMBL" id="SDH47999.1"/>
    </source>
</evidence>
<comment type="similarity">
    <text evidence="2">Belongs to the GerABKC lipoprotein family.</text>
</comment>
<gene>
    <name evidence="10" type="ORF">SAMN05216352_101419</name>
</gene>
<sequence length="407" mass="44523">MKMGSFILLLLINMIILSGCWSNRELPDLALVSALGIDKAENGQYVGTIQVINPGNVAGGEGTQGTGSESAPITTYTALGGNLTEINRRVSSQVSRRPYYAHTNLLVIGEKLAREEGIAKIFDSLERDPEFRTTTKAVIATNNTKVEDIISTLTTIDKIPSNKVIKTLESTEQIWGQHLNVDTRDVLSKMATPGQAPIITCFSMEGDEKQGKSLENIQATEPEARLQAAGMAVFKDGKMVDKISGDVSKGTMWLLDKIKATAVSIDWKGETDAIVYHAVRQKTDVKAEVTDKNKPKISVKVSAEGGIGEVAVPVDLSNPQVLSQFQEVLGEKIKQNIMSSIQKAQELKTDFLGFGEAVHRADPKAWKSIKGEWEDSYFPEVEVDITVDAFVRRTGLRNEPLLSNMEN</sequence>
<dbReference type="Pfam" id="PF25198">
    <property type="entry name" value="Spore_GerAC_N"/>
    <property type="match status" value="1"/>
</dbReference>
<dbReference type="Pfam" id="PF05504">
    <property type="entry name" value="Spore_GerAC"/>
    <property type="match status" value="1"/>
</dbReference>
<keyword evidence="5" id="KW-0472">Membrane</keyword>
<dbReference type="Gene3D" id="3.30.300.210">
    <property type="entry name" value="Nutrient germinant receptor protein C, domain 3"/>
    <property type="match status" value="1"/>
</dbReference>
<evidence type="ECO:0000259" key="8">
    <source>
        <dbReference type="Pfam" id="PF05504"/>
    </source>
</evidence>
<dbReference type="InterPro" id="IPR057336">
    <property type="entry name" value="GerAC_N"/>
</dbReference>
<evidence type="ECO:0000259" key="9">
    <source>
        <dbReference type="Pfam" id="PF25198"/>
    </source>
</evidence>
<dbReference type="AlphaFoldDB" id="A0A1G8CS46"/>
<dbReference type="STRING" id="930129.SAMN05216352_101419"/>
<evidence type="ECO:0000256" key="4">
    <source>
        <dbReference type="ARBA" id="ARBA00022729"/>
    </source>
</evidence>
<evidence type="ECO:0000256" key="1">
    <source>
        <dbReference type="ARBA" id="ARBA00004635"/>
    </source>
</evidence>
<keyword evidence="6" id="KW-0564">Palmitate</keyword>